<dbReference type="GO" id="GO:0016874">
    <property type="term" value="F:ligase activity"/>
    <property type="evidence" value="ECO:0007669"/>
    <property type="project" value="UniProtKB-KW"/>
</dbReference>
<evidence type="ECO:0000256" key="4">
    <source>
        <dbReference type="ARBA" id="ARBA00022840"/>
    </source>
</evidence>
<keyword evidence="2 8" id="KW-0436">Ligase</keyword>
<reference evidence="9" key="1">
    <citation type="journal article" date="2019" name="Int. J. Syst. Evol. Microbiol.">
        <title>The Global Catalogue of Microorganisms (GCM) 10K type strain sequencing project: providing services to taxonomists for standard genome sequencing and annotation.</title>
        <authorList>
            <consortium name="The Broad Institute Genomics Platform"/>
            <consortium name="The Broad Institute Genome Sequencing Center for Infectious Disease"/>
            <person name="Wu L."/>
            <person name="Ma J."/>
        </authorList>
    </citation>
    <scope>NUCLEOTIDE SEQUENCE [LARGE SCALE GENOMIC DNA]</scope>
    <source>
        <strain evidence="9">JCM 18303</strain>
    </source>
</reference>
<dbReference type="NCBIfam" id="NF002937">
    <property type="entry name" value="PRK03584.1"/>
    <property type="match status" value="1"/>
</dbReference>
<evidence type="ECO:0000256" key="1">
    <source>
        <dbReference type="ARBA" id="ARBA00006432"/>
    </source>
</evidence>
<keyword evidence="4" id="KW-0067">ATP-binding</keyword>
<dbReference type="InterPro" id="IPR020845">
    <property type="entry name" value="AMP-binding_CS"/>
</dbReference>
<evidence type="ECO:0000313" key="8">
    <source>
        <dbReference type="EMBL" id="GAA5168629.1"/>
    </source>
</evidence>
<dbReference type="InterPro" id="IPR025110">
    <property type="entry name" value="AMP-bd_C"/>
</dbReference>
<keyword evidence="3" id="KW-0547">Nucleotide-binding</keyword>
<evidence type="ECO:0000256" key="3">
    <source>
        <dbReference type="ARBA" id="ARBA00022741"/>
    </source>
</evidence>
<dbReference type="NCBIfam" id="TIGR01217">
    <property type="entry name" value="ac_ac_CoA_syn"/>
    <property type="match status" value="1"/>
</dbReference>
<feature type="domain" description="AMP-binding enzyme C-terminal" evidence="6">
    <location>
        <begin position="518"/>
        <end position="596"/>
    </location>
</feature>
<evidence type="ECO:0000256" key="2">
    <source>
        <dbReference type="ARBA" id="ARBA00022598"/>
    </source>
</evidence>
<keyword evidence="9" id="KW-1185">Reference proteome</keyword>
<proteinExistence type="inferred from homology"/>
<name>A0ABP9QWK4_9PSEU</name>
<dbReference type="Gene3D" id="3.40.50.12780">
    <property type="entry name" value="N-terminal domain of ligase-like"/>
    <property type="match status" value="1"/>
</dbReference>
<dbReference type="PROSITE" id="PS00455">
    <property type="entry name" value="AMP_BINDING"/>
    <property type="match status" value="1"/>
</dbReference>
<feature type="domain" description="AMP-dependent synthetase/ligase" evidence="5">
    <location>
        <begin position="106"/>
        <end position="452"/>
    </location>
</feature>
<dbReference type="RefSeq" id="WP_185065465.1">
    <property type="nucleotide sequence ID" value="NZ_BAABJP010000039.1"/>
</dbReference>
<dbReference type="InterPro" id="IPR000873">
    <property type="entry name" value="AMP-dep_synth/lig_dom"/>
</dbReference>
<evidence type="ECO:0000259" key="7">
    <source>
        <dbReference type="Pfam" id="PF16177"/>
    </source>
</evidence>
<dbReference type="InterPro" id="IPR005914">
    <property type="entry name" value="Acac_CoA_synth"/>
</dbReference>
<comment type="caution">
    <text evidence="8">The sequence shown here is derived from an EMBL/GenBank/DDBJ whole genome shotgun (WGS) entry which is preliminary data.</text>
</comment>
<dbReference type="SUPFAM" id="SSF56801">
    <property type="entry name" value="Acetyl-CoA synthetase-like"/>
    <property type="match status" value="1"/>
</dbReference>
<evidence type="ECO:0000259" key="6">
    <source>
        <dbReference type="Pfam" id="PF13193"/>
    </source>
</evidence>
<dbReference type="Proteomes" id="UP001428817">
    <property type="component" value="Unassembled WGS sequence"/>
</dbReference>
<dbReference type="InterPro" id="IPR042099">
    <property type="entry name" value="ANL_N_sf"/>
</dbReference>
<feature type="domain" description="Acetyl-coenzyme A synthetase N-terminal" evidence="7">
    <location>
        <begin position="32"/>
        <end position="80"/>
    </location>
</feature>
<dbReference type="Pfam" id="PF00501">
    <property type="entry name" value="AMP-binding"/>
    <property type="match status" value="1"/>
</dbReference>
<dbReference type="PANTHER" id="PTHR42921">
    <property type="entry name" value="ACETOACETYL-COA SYNTHETASE"/>
    <property type="match status" value="1"/>
</dbReference>
<dbReference type="InterPro" id="IPR032387">
    <property type="entry name" value="ACAS_N"/>
</dbReference>
<dbReference type="Pfam" id="PF13193">
    <property type="entry name" value="AMP-binding_C"/>
    <property type="match status" value="1"/>
</dbReference>
<comment type="similarity">
    <text evidence="1">Belongs to the ATP-dependent AMP-binding enzyme family.</text>
</comment>
<sequence length="640" mass="70208">MTDRAPIWTPPADLVASAEMTRLLRQVGAADYHELWRWSVDDLPRFWATMWRWFDIRADGDPSTVLADRSMPGARWFPDVALSFPEHVFRDRDDAGVAVVAAAEGRAPVEWTWGRLREQTARVRAGLRAMGVGRGDRVVGYLPNTAETIAAFLAVSSLGAVWSCCSPDFGARTVIDRLSQVEPAVLLAVDHYDYGGQRFDRSEVVDQLRAALPTLRRTVLLGEDWDEAFPATAEPLEFERVPFDHPLWIVYSSGTTGLPKAIVHGHGGPLLEHQKTWRLHHDARPGDRVMWTTTTGWIMWNLVVGALTTPVSAVIYDGSVGHPDLGVLWDLIDDTGITMFGTGAAYLHGCMKRGLRPREGRKLARLRAIGSTGSPLAPDAYRWVSDAVGEHIWLCSASGGTDVACGFVGGSPLLPVRAGELQAKLLGVDAQAWDDQGRPVVDEVGELVVTQPMPSMPVKFWNDPGGERYRDSYFSMFPGVWRHGDWIRFTPDGASVIFGRSDATINRAGIRMGTAEIYAAVLAVPEVADALVVDVPSPDGTGDGEMILFVVPADGAELTEAVADELRARIRRDCSPRHVPNRLVTVPAVPRTLSGKALEIPIKRILMGHDPGKTVDPSTLANPESLDWYLDFARTRLRAV</sequence>
<evidence type="ECO:0000313" key="9">
    <source>
        <dbReference type="Proteomes" id="UP001428817"/>
    </source>
</evidence>
<dbReference type="EMBL" id="BAABJP010000039">
    <property type="protein sequence ID" value="GAA5168629.1"/>
    <property type="molecule type" value="Genomic_DNA"/>
</dbReference>
<dbReference type="PANTHER" id="PTHR42921:SF1">
    <property type="entry name" value="ACETOACETYL-COA SYNTHETASE"/>
    <property type="match status" value="1"/>
</dbReference>
<dbReference type="Pfam" id="PF16177">
    <property type="entry name" value="ACAS_N"/>
    <property type="match status" value="1"/>
</dbReference>
<organism evidence="8 9">
    <name type="scientific">Pseudonocardia eucalypti</name>
    <dbReference type="NCBI Taxonomy" id="648755"/>
    <lineage>
        <taxon>Bacteria</taxon>
        <taxon>Bacillati</taxon>
        <taxon>Actinomycetota</taxon>
        <taxon>Actinomycetes</taxon>
        <taxon>Pseudonocardiales</taxon>
        <taxon>Pseudonocardiaceae</taxon>
        <taxon>Pseudonocardia</taxon>
    </lineage>
</organism>
<protein>
    <submittedName>
        <fullName evidence="8">Acetoacetate--CoA ligase</fullName>
    </submittedName>
</protein>
<dbReference type="InterPro" id="IPR045851">
    <property type="entry name" value="AMP-bd_C_sf"/>
</dbReference>
<gene>
    <name evidence="8" type="ORF">GCM10023321_63010</name>
</gene>
<dbReference type="Gene3D" id="3.30.300.30">
    <property type="match status" value="1"/>
</dbReference>
<accession>A0ABP9QWK4</accession>
<evidence type="ECO:0000259" key="5">
    <source>
        <dbReference type="Pfam" id="PF00501"/>
    </source>
</evidence>